<feature type="compositionally biased region" description="Pro residues" evidence="7">
    <location>
        <begin position="250"/>
        <end position="259"/>
    </location>
</feature>
<reference evidence="9" key="1">
    <citation type="submission" date="2025-08" db="UniProtKB">
        <authorList>
            <consortium name="Ensembl"/>
        </authorList>
    </citation>
    <scope>IDENTIFICATION</scope>
</reference>
<keyword evidence="5" id="KW-0804">Transcription</keyword>
<evidence type="ECO:0000256" key="5">
    <source>
        <dbReference type="ARBA" id="ARBA00023163"/>
    </source>
</evidence>
<dbReference type="PROSITE" id="PS50297">
    <property type="entry name" value="ANK_REP_REGION"/>
    <property type="match status" value="1"/>
</dbReference>
<dbReference type="KEGG" id="pki:111833797"/>
<dbReference type="PANTHER" id="PTHR24124">
    <property type="entry name" value="ANKYRIN REPEAT FAMILY A"/>
    <property type="match status" value="1"/>
</dbReference>
<evidence type="ECO:0000256" key="1">
    <source>
        <dbReference type="ARBA" id="ARBA00022737"/>
    </source>
</evidence>
<dbReference type="STRING" id="1676925.ENSPKIP00000001505"/>
<dbReference type="PROSITE" id="PS52003">
    <property type="entry name" value="OCA"/>
    <property type="match status" value="1"/>
</dbReference>
<proteinExistence type="predicted"/>
<keyword evidence="3 6" id="KW-0040">ANK repeat</keyword>
<feature type="region of interest" description="Disordered" evidence="7">
    <location>
        <begin position="1"/>
        <end position="72"/>
    </location>
</feature>
<dbReference type="Gene3D" id="1.25.40.20">
    <property type="entry name" value="Ankyrin repeat-containing domain"/>
    <property type="match status" value="1"/>
</dbReference>
<evidence type="ECO:0000313" key="9">
    <source>
        <dbReference type="Ensembl" id="ENSPKIP00000001505.1"/>
    </source>
</evidence>
<feature type="region of interest" description="Disordered" evidence="7">
    <location>
        <begin position="191"/>
        <end position="280"/>
    </location>
</feature>
<dbReference type="PANTHER" id="PTHR24124:SF8">
    <property type="entry name" value="OCA DOMAIN-CONTAINING PROTEIN"/>
    <property type="match status" value="1"/>
</dbReference>
<feature type="repeat" description="ANK" evidence="6">
    <location>
        <begin position="370"/>
        <end position="402"/>
    </location>
</feature>
<feature type="region of interest" description="Disordered" evidence="7">
    <location>
        <begin position="99"/>
        <end position="132"/>
    </location>
</feature>
<keyword evidence="2" id="KW-0805">Transcription regulation</keyword>
<name>A0A3B3Q795_9TELE</name>
<accession>A0A3B3Q795</accession>
<dbReference type="GO" id="GO:0005634">
    <property type="term" value="C:nucleus"/>
    <property type="evidence" value="ECO:0007669"/>
    <property type="project" value="TreeGrafter"/>
</dbReference>
<reference evidence="9" key="2">
    <citation type="submission" date="2025-09" db="UniProtKB">
        <authorList>
            <consortium name="Ensembl"/>
        </authorList>
    </citation>
    <scope>IDENTIFICATION</scope>
</reference>
<dbReference type="AlphaFoldDB" id="A0A3B3Q795"/>
<keyword evidence="1" id="KW-0677">Repeat</keyword>
<dbReference type="InterPro" id="IPR036770">
    <property type="entry name" value="Ankyrin_rpt-contain_sf"/>
</dbReference>
<protein>
    <submittedName>
        <fullName evidence="9">Zgc:113279</fullName>
    </submittedName>
</protein>
<dbReference type="RefSeq" id="XP_023648158.1">
    <property type="nucleotide sequence ID" value="XM_023792390.2"/>
</dbReference>
<sequence length="526" mass="57275">MHQQGQDVGVRSDAFYPSDCSPLPGEPATSKSEPDSPLCASSQTKNLREDDALSGETRNSQKGCKISEPKPEKRYLGVRVRMPVRDMLRRIRIAKGVDPAALQGTTGKTSKGSGEKKRVPSSGDRRSRANKKQIKSLEDLAIIVEVLEEDLKASKKRHPEGAFSAAIFTGWEEDCRGEDFPCQNQMFKHSLRSSPAVMQESPTPSEVSPTSPTNQAWSFSPNPMSTEDMVPSPTVWGSLYSDDSEERFPSPQPALPPPNSHAKWLGPSPPNSSPNSPQDLRGKRLLEQGVLPTCWASQLAGDWDGMSFFLFQLQKQESLLRGVAEEELLATDDKGRTLLHGAVTEGKRALAHVIARRMAAVNQLDIRDSGGKTALHLSAQRNQHLMVADLLFFGANVNLRDKSGKTCLHLSAENGYVRVLEVLRQAVHNGMYLDIEARDANGMSALQCALNALDANTGALGGSVAPSQMRLHMLCREQLLDSLECLLHMGAGWHGPGPAQSCALADHEGQPARSSVWVRPTEGALL</sequence>
<evidence type="ECO:0000259" key="8">
    <source>
        <dbReference type="PROSITE" id="PS52003"/>
    </source>
</evidence>
<dbReference type="GO" id="GO:0003677">
    <property type="term" value="F:DNA binding"/>
    <property type="evidence" value="ECO:0007669"/>
    <property type="project" value="InterPro"/>
</dbReference>
<evidence type="ECO:0000256" key="4">
    <source>
        <dbReference type="ARBA" id="ARBA00023159"/>
    </source>
</evidence>
<feature type="compositionally biased region" description="Polar residues" evidence="7">
    <location>
        <begin position="214"/>
        <end position="225"/>
    </location>
</feature>
<feature type="domain" description="OCA" evidence="8">
    <location>
        <begin position="72"/>
        <end position="94"/>
    </location>
</feature>
<dbReference type="InterPro" id="IPR002110">
    <property type="entry name" value="Ankyrin_rpt"/>
</dbReference>
<feature type="compositionally biased region" description="Low complexity" evidence="7">
    <location>
        <begin position="200"/>
        <end position="213"/>
    </location>
</feature>
<keyword evidence="10" id="KW-1185">Reference proteome</keyword>
<dbReference type="OrthoDB" id="10252328at2759"/>
<dbReference type="SMART" id="SM00248">
    <property type="entry name" value="ANK"/>
    <property type="match status" value="3"/>
</dbReference>
<evidence type="ECO:0000313" key="10">
    <source>
        <dbReference type="Proteomes" id="UP000261540"/>
    </source>
</evidence>
<dbReference type="Ensembl" id="ENSPKIT00000025425.1">
    <property type="protein sequence ID" value="ENSPKIP00000001505.1"/>
    <property type="gene ID" value="ENSPKIG00000019775.1"/>
</dbReference>
<evidence type="ECO:0000256" key="6">
    <source>
        <dbReference type="PROSITE-ProRule" id="PRU00023"/>
    </source>
</evidence>
<evidence type="ECO:0000256" key="7">
    <source>
        <dbReference type="SAM" id="MobiDB-lite"/>
    </source>
</evidence>
<evidence type="ECO:0000256" key="2">
    <source>
        <dbReference type="ARBA" id="ARBA00023015"/>
    </source>
</evidence>
<keyword evidence="4" id="KW-0010">Activator</keyword>
<evidence type="ECO:0000256" key="3">
    <source>
        <dbReference type="ARBA" id="ARBA00023043"/>
    </source>
</evidence>
<dbReference type="GO" id="GO:0070974">
    <property type="term" value="F:POU domain binding"/>
    <property type="evidence" value="ECO:0007669"/>
    <property type="project" value="InterPro"/>
</dbReference>
<dbReference type="Proteomes" id="UP000261540">
    <property type="component" value="Unplaced"/>
</dbReference>
<dbReference type="PROSITE" id="PS50088">
    <property type="entry name" value="ANK_REPEAT"/>
    <property type="match status" value="1"/>
</dbReference>
<dbReference type="GeneTree" id="ENSGT00940000153695"/>
<dbReference type="Pfam" id="PF12796">
    <property type="entry name" value="Ank_2"/>
    <property type="match status" value="1"/>
</dbReference>
<dbReference type="GO" id="GO:0010468">
    <property type="term" value="P:regulation of gene expression"/>
    <property type="evidence" value="ECO:0007669"/>
    <property type="project" value="TreeGrafter"/>
</dbReference>
<dbReference type="InterPro" id="IPR047571">
    <property type="entry name" value="OCA"/>
</dbReference>
<dbReference type="GeneID" id="111833797"/>
<feature type="compositionally biased region" description="Basic and acidic residues" evidence="7">
    <location>
        <begin position="113"/>
        <end position="127"/>
    </location>
</feature>
<organism evidence="9 10">
    <name type="scientific">Paramormyrops kingsleyae</name>
    <dbReference type="NCBI Taxonomy" id="1676925"/>
    <lineage>
        <taxon>Eukaryota</taxon>
        <taxon>Metazoa</taxon>
        <taxon>Chordata</taxon>
        <taxon>Craniata</taxon>
        <taxon>Vertebrata</taxon>
        <taxon>Euteleostomi</taxon>
        <taxon>Actinopterygii</taxon>
        <taxon>Neopterygii</taxon>
        <taxon>Teleostei</taxon>
        <taxon>Osteoglossocephala</taxon>
        <taxon>Osteoglossomorpha</taxon>
        <taxon>Osteoglossiformes</taxon>
        <taxon>Mormyridae</taxon>
        <taxon>Paramormyrops</taxon>
    </lineage>
</organism>
<dbReference type="SUPFAM" id="SSF48403">
    <property type="entry name" value="Ankyrin repeat"/>
    <property type="match status" value="1"/>
</dbReference>